<dbReference type="InterPro" id="IPR051677">
    <property type="entry name" value="AfsR-DnrI-RedD_regulator"/>
</dbReference>
<dbReference type="Gene3D" id="1.25.40.10">
    <property type="entry name" value="Tetratricopeptide repeat domain"/>
    <property type="match status" value="1"/>
</dbReference>
<evidence type="ECO:0000256" key="1">
    <source>
        <dbReference type="ARBA" id="ARBA00005820"/>
    </source>
</evidence>
<evidence type="ECO:0000313" key="9">
    <source>
        <dbReference type="Proteomes" id="UP001596074"/>
    </source>
</evidence>
<dbReference type="InterPro" id="IPR005158">
    <property type="entry name" value="BTAD"/>
</dbReference>
<dbReference type="PANTHER" id="PTHR35807">
    <property type="entry name" value="TRANSCRIPTIONAL REGULATOR REDD-RELATED"/>
    <property type="match status" value="1"/>
</dbReference>
<dbReference type="InterPro" id="IPR001867">
    <property type="entry name" value="OmpR/PhoB-type_DNA-bd"/>
</dbReference>
<evidence type="ECO:0000256" key="6">
    <source>
        <dbReference type="SAM" id="MobiDB-lite"/>
    </source>
</evidence>
<dbReference type="CDD" id="cd15831">
    <property type="entry name" value="BTAD"/>
    <property type="match status" value="1"/>
</dbReference>
<reference evidence="9" key="1">
    <citation type="journal article" date="2019" name="Int. J. Syst. Evol. Microbiol.">
        <title>The Global Catalogue of Microorganisms (GCM) 10K type strain sequencing project: providing services to taxonomists for standard genome sequencing and annotation.</title>
        <authorList>
            <consortium name="The Broad Institute Genomics Platform"/>
            <consortium name="The Broad Institute Genome Sequencing Center for Infectious Disease"/>
            <person name="Wu L."/>
            <person name="Ma J."/>
        </authorList>
    </citation>
    <scope>NUCLEOTIDE SEQUENCE [LARGE SCALE GENOMIC DNA]</scope>
    <source>
        <strain evidence="9">KCTC 42087</strain>
    </source>
</reference>
<dbReference type="Proteomes" id="UP001596074">
    <property type="component" value="Unassembled WGS sequence"/>
</dbReference>
<keyword evidence="4" id="KW-0804">Transcription</keyword>
<evidence type="ECO:0000256" key="5">
    <source>
        <dbReference type="PROSITE-ProRule" id="PRU01091"/>
    </source>
</evidence>
<evidence type="ECO:0000256" key="4">
    <source>
        <dbReference type="ARBA" id="ARBA00023163"/>
    </source>
</evidence>
<dbReference type="InterPro" id="IPR036388">
    <property type="entry name" value="WH-like_DNA-bd_sf"/>
</dbReference>
<feature type="region of interest" description="Disordered" evidence="6">
    <location>
        <begin position="224"/>
        <end position="244"/>
    </location>
</feature>
<keyword evidence="3 5" id="KW-0238">DNA-binding</keyword>
<keyword evidence="9" id="KW-1185">Reference proteome</keyword>
<feature type="domain" description="OmpR/PhoB-type" evidence="7">
    <location>
        <begin position="1"/>
        <end position="93"/>
    </location>
</feature>
<evidence type="ECO:0000256" key="2">
    <source>
        <dbReference type="ARBA" id="ARBA00023015"/>
    </source>
</evidence>
<dbReference type="Pfam" id="PF00486">
    <property type="entry name" value="Trans_reg_C"/>
    <property type="match status" value="1"/>
</dbReference>
<dbReference type="Pfam" id="PF03704">
    <property type="entry name" value="BTAD"/>
    <property type="match status" value="1"/>
</dbReference>
<accession>A0ABW0ZPG8</accession>
<sequence length="244" mass="27363">MHFRVLGPLELCVNGHDIAPTAAKLRQVMSLLLLRRNSLVLPEEFIDELWGDAPPKSAATTLQTYIYHLRKILLEHGAEHLLTTHPGGYRLEVEDRRVDLWEFENSFYAGRAALEDGRPAEASRILRSAVGLWRGPSLADVEHGKLLYSYTTWLDELKHRALELRIEADLQVGRHREVASELKSLVLTNPLDEHMHGLLMIALFGADLRRLHQEMLSDNCPAAPSMVPAARDHDAGSPGAHRSG</sequence>
<dbReference type="Gene3D" id="1.10.10.10">
    <property type="entry name" value="Winged helix-like DNA-binding domain superfamily/Winged helix DNA-binding domain"/>
    <property type="match status" value="1"/>
</dbReference>
<feature type="DNA-binding region" description="OmpR/PhoB-type" evidence="5">
    <location>
        <begin position="1"/>
        <end position="93"/>
    </location>
</feature>
<name>A0ABW0ZPG8_9ACTN</name>
<dbReference type="SMART" id="SM00862">
    <property type="entry name" value="Trans_reg_C"/>
    <property type="match status" value="1"/>
</dbReference>
<keyword evidence="2" id="KW-0805">Transcription regulation</keyword>
<gene>
    <name evidence="8" type="ORF">ACFPZN_02140</name>
</gene>
<dbReference type="EMBL" id="JBHSON010000002">
    <property type="protein sequence ID" value="MFC5744408.1"/>
    <property type="molecule type" value="Genomic_DNA"/>
</dbReference>
<comment type="caution">
    <text evidence="8">The sequence shown here is derived from an EMBL/GenBank/DDBJ whole genome shotgun (WGS) entry which is preliminary data.</text>
</comment>
<dbReference type="InterPro" id="IPR011990">
    <property type="entry name" value="TPR-like_helical_dom_sf"/>
</dbReference>
<proteinExistence type="inferred from homology"/>
<protein>
    <submittedName>
        <fullName evidence="8">BTAD domain-containing putative transcriptional regulator</fullName>
    </submittedName>
</protein>
<evidence type="ECO:0000259" key="7">
    <source>
        <dbReference type="PROSITE" id="PS51755"/>
    </source>
</evidence>
<comment type="similarity">
    <text evidence="1">Belongs to the AfsR/DnrI/RedD regulatory family.</text>
</comment>
<organism evidence="8 9">
    <name type="scientific">Actinomadura rugatobispora</name>
    <dbReference type="NCBI Taxonomy" id="1994"/>
    <lineage>
        <taxon>Bacteria</taxon>
        <taxon>Bacillati</taxon>
        <taxon>Actinomycetota</taxon>
        <taxon>Actinomycetes</taxon>
        <taxon>Streptosporangiales</taxon>
        <taxon>Thermomonosporaceae</taxon>
        <taxon>Actinomadura</taxon>
    </lineage>
</organism>
<dbReference type="SMART" id="SM01043">
    <property type="entry name" value="BTAD"/>
    <property type="match status" value="1"/>
</dbReference>
<evidence type="ECO:0000313" key="8">
    <source>
        <dbReference type="EMBL" id="MFC5744408.1"/>
    </source>
</evidence>
<dbReference type="SUPFAM" id="SSF48452">
    <property type="entry name" value="TPR-like"/>
    <property type="match status" value="1"/>
</dbReference>
<dbReference type="RefSeq" id="WP_378279543.1">
    <property type="nucleotide sequence ID" value="NZ_JBHSON010000002.1"/>
</dbReference>
<dbReference type="PROSITE" id="PS51755">
    <property type="entry name" value="OMPR_PHOB"/>
    <property type="match status" value="1"/>
</dbReference>
<dbReference type="SUPFAM" id="SSF46894">
    <property type="entry name" value="C-terminal effector domain of the bipartite response regulators"/>
    <property type="match status" value="1"/>
</dbReference>
<evidence type="ECO:0000256" key="3">
    <source>
        <dbReference type="ARBA" id="ARBA00023125"/>
    </source>
</evidence>
<dbReference type="InterPro" id="IPR016032">
    <property type="entry name" value="Sig_transdc_resp-reg_C-effctor"/>
</dbReference>
<dbReference type="PANTHER" id="PTHR35807:SF1">
    <property type="entry name" value="TRANSCRIPTIONAL REGULATOR REDD"/>
    <property type="match status" value="1"/>
</dbReference>